<dbReference type="EMBL" id="JASSZA010000015">
    <property type="protein sequence ID" value="KAK2093001.1"/>
    <property type="molecule type" value="Genomic_DNA"/>
</dbReference>
<dbReference type="Proteomes" id="UP001266305">
    <property type="component" value="Unassembled WGS sequence"/>
</dbReference>
<keyword evidence="2" id="KW-1185">Reference proteome</keyword>
<protein>
    <submittedName>
        <fullName evidence="1">Uncharacterized protein</fullName>
    </submittedName>
</protein>
<evidence type="ECO:0000313" key="1">
    <source>
        <dbReference type="EMBL" id="KAK2093001.1"/>
    </source>
</evidence>
<accession>A0ABQ9U7H6</accession>
<reference evidence="1 2" key="1">
    <citation type="submission" date="2023-05" db="EMBL/GenBank/DDBJ databases">
        <title>B98-5 Cell Line De Novo Hybrid Assembly: An Optical Mapping Approach.</title>
        <authorList>
            <person name="Kananen K."/>
            <person name="Auerbach J.A."/>
            <person name="Kautto E."/>
            <person name="Blachly J.S."/>
        </authorList>
    </citation>
    <scope>NUCLEOTIDE SEQUENCE [LARGE SCALE GENOMIC DNA]</scope>
    <source>
        <strain evidence="1">B95-8</strain>
        <tissue evidence="1">Cell line</tissue>
    </source>
</reference>
<comment type="caution">
    <text evidence="1">The sequence shown here is derived from an EMBL/GenBank/DDBJ whole genome shotgun (WGS) entry which is preliminary data.</text>
</comment>
<sequence>MKPLSGQVLGLAHGWVNWVWQPGALYWENSESEFHWTRRSTVGLERSFNPTVGSQMLLQAGNKCSEHYKTLRTLEARRAAEGNWGPTEASKYALDCGKETPITINTQSQHQRQGASNGIATPHTIHTIRPQYCQTQLRGQGMCRALRDLSQLTFQALLPALPGCSDTAETKCCPYSVLWGCDLGQRTGEQPLQGAPLVPGLAFRIRRTGSTAPPSGSQACLQLQKGPEHAHSLLMSKPGVGVQCAHIPYVTQLSSLPQPSV</sequence>
<organism evidence="1 2">
    <name type="scientific">Saguinus oedipus</name>
    <name type="common">Cotton-top tamarin</name>
    <name type="synonym">Oedipomidas oedipus</name>
    <dbReference type="NCBI Taxonomy" id="9490"/>
    <lineage>
        <taxon>Eukaryota</taxon>
        <taxon>Metazoa</taxon>
        <taxon>Chordata</taxon>
        <taxon>Craniata</taxon>
        <taxon>Vertebrata</taxon>
        <taxon>Euteleostomi</taxon>
        <taxon>Mammalia</taxon>
        <taxon>Eutheria</taxon>
        <taxon>Euarchontoglires</taxon>
        <taxon>Primates</taxon>
        <taxon>Haplorrhini</taxon>
        <taxon>Platyrrhini</taxon>
        <taxon>Cebidae</taxon>
        <taxon>Callitrichinae</taxon>
        <taxon>Saguinus</taxon>
    </lineage>
</organism>
<proteinExistence type="predicted"/>
<gene>
    <name evidence="1" type="ORF">P7K49_029530</name>
</gene>
<evidence type="ECO:0000313" key="2">
    <source>
        <dbReference type="Proteomes" id="UP001266305"/>
    </source>
</evidence>
<name>A0ABQ9U7H6_SAGOE</name>